<comment type="caution">
    <text evidence="3">The sequence shown here is derived from an EMBL/GenBank/DDBJ whole genome shotgun (WGS) entry which is preliminary data.</text>
</comment>
<dbReference type="InterPro" id="IPR050235">
    <property type="entry name" value="CK1_Ser-Thr_kinase"/>
</dbReference>
<gene>
    <name evidence="3" type="ORF">PFISCL1PPCAC_1165</name>
</gene>
<protein>
    <recommendedName>
        <fullName evidence="2">Protein kinase domain-containing protein</fullName>
    </recommendedName>
</protein>
<feature type="domain" description="Protein kinase" evidence="2">
    <location>
        <begin position="55"/>
        <end position="211"/>
    </location>
</feature>
<dbReference type="EMBL" id="BTSY01000001">
    <property type="protein sequence ID" value="GMT09868.1"/>
    <property type="molecule type" value="Genomic_DNA"/>
</dbReference>
<dbReference type="Pfam" id="PF00069">
    <property type="entry name" value="Pkinase"/>
    <property type="match status" value="1"/>
</dbReference>
<dbReference type="Proteomes" id="UP001432322">
    <property type="component" value="Unassembled WGS sequence"/>
</dbReference>
<evidence type="ECO:0000259" key="2">
    <source>
        <dbReference type="PROSITE" id="PS50011"/>
    </source>
</evidence>
<dbReference type="InterPro" id="IPR011009">
    <property type="entry name" value="Kinase-like_dom_sf"/>
</dbReference>
<feature type="binding site" evidence="1">
    <location>
        <position position="85"/>
    </location>
    <ligand>
        <name>ATP</name>
        <dbReference type="ChEBI" id="CHEBI:30616"/>
    </ligand>
</feature>
<name>A0AAV5UUK9_9BILA</name>
<sequence>LRSLRFPLRSVAMTTRQTTNAKDSTVEQKKIVKKKSDSRKKLETGYILKSPSYEYTVECLLGAGGFGDVYRVSIKGEQKKRYALKTELNGTTKSSNRLKVEINVFEDIQKCASPIDKSHFVQMIDRGKSIGFKFYAMEIVGQSLFDLPMTGEKKGQKHTPSTIMQIARQSLQAIEALHVVGYVHRDIKPANFAVGTGTSDSKIFMLDFGIA</sequence>
<accession>A0AAV5UUK9</accession>
<evidence type="ECO:0000256" key="1">
    <source>
        <dbReference type="PROSITE-ProRule" id="PRU10141"/>
    </source>
</evidence>
<dbReference type="GO" id="GO:0004672">
    <property type="term" value="F:protein kinase activity"/>
    <property type="evidence" value="ECO:0007669"/>
    <property type="project" value="InterPro"/>
</dbReference>
<dbReference type="GO" id="GO:0005524">
    <property type="term" value="F:ATP binding"/>
    <property type="evidence" value="ECO:0007669"/>
    <property type="project" value="UniProtKB-UniRule"/>
</dbReference>
<keyword evidence="1" id="KW-0067">ATP-binding</keyword>
<dbReference type="SMART" id="SM00220">
    <property type="entry name" value="S_TKc"/>
    <property type="match status" value="1"/>
</dbReference>
<dbReference type="SUPFAM" id="SSF56112">
    <property type="entry name" value="Protein kinase-like (PK-like)"/>
    <property type="match status" value="1"/>
</dbReference>
<evidence type="ECO:0000313" key="4">
    <source>
        <dbReference type="Proteomes" id="UP001432322"/>
    </source>
</evidence>
<dbReference type="PANTHER" id="PTHR11909">
    <property type="entry name" value="CASEIN KINASE-RELATED"/>
    <property type="match status" value="1"/>
</dbReference>
<dbReference type="AlphaFoldDB" id="A0AAV5UUK9"/>
<keyword evidence="4" id="KW-1185">Reference proteome</keyword>
<feature type="non-terminal residue" evidence="3">
    <location>
        <position position="1"/>
    </location>
</feature>
<dbReference type="InterPro" id="IPR017441">
    <property type="entry name" value="Protein_kinase_ATP_BS"/>
</dbReference>
<dbReference type="PROSITE" id="PS50011">
    <property type="entry name" value="PROTEIN_KINASE_DOM"/>
    <property type="match status" value="1"/>
</dbReference>
<dbReference type="InterPro" id="IPR000719">
    <property type="entry name" value="Prot_kinase_dom"/>
</dbReference>
<organism evidence="3 4">
    <name type="scientific">Pristionchus fissidentatus</name>
    <dbReference type="NCBI Taxonomy" id="1538716"/>
    <lineage>
        <taxon>Eukaryota</taxon>
        <taxon>Metazoa</taxon>
        <taxon>Ecdysozoa</taxon>
        <taxon>Nematoda</taxon>
        <taxon>Chromadorea</taxon>
        <taxon>Rhabditida</taxon>
        <taxon>Rhabditina</taxon>
        <taxon>Diplogasteromorpha</taxon>
        <taxon>Diplogasteroidea</taxon>
        <taxon>Neodiplogasteridae</taxon>
        <taxon>Pristionchus</taxon>
    </lineage>
</organism>
<dbReference type="PROSITE" id="PS00107">
    <property type="entry name" value="PROTEIN_KINASE_ATP"/>
    <property type="match status" value="1"/>
</dbReference>
<dbReference type="Gene3D" id="1.10.510.10">
    <property type="entry name" value="Transferase(Phosphotransferase) domain 1"/>
    <property type="match status" value="1"/>
</dbReference>
<proteinExistence type="predicted"/>
<keyword evidence="1" id="KW-0547">Nucleotide-binding</keyword>
<evidence type="ECO:0000313" key="3">
    <source>
        <dbReference type="EMBL" id="GMT09868.1"/>
    </source>
</evidence>
<feature type="non-terminal residue" evidence="3">
    <location>
        <position position="211"/>
    </location>
</feature>
<reference evidence="3" key="1">
    <citation type="submission" date="2023-10" db="EMBL/GenBank/DDBJ databases">
        <title>Genome assembly of Pristionchus species.</title>
        <authorList>
            <person name="Yoshida K."/>
            <person name="Sommer R.J."/>
        </authorList>
    </citation>
    <scope>NUCLEOTIDE SEQUENCE</scope>
    <source>
        <strain evidence="3">RS5133</strain>
    </source>
</reference>